<name>A0ABU0LMT7_9HYPH</name>
<sequence>MTVTAILLPVLLQVALTFAVLARLGVVRFAAIRAGELDRERAVLDDTAWPDRVRQAGNCFRNQFELPVLFYVVMALALVTRQADGLMVLLAWLFVISRAVHALVHVTSNDIRLRFSAFAAGVVLLLIMWIRFGFGILLSPALP</sequence>
<comment type="caution">
    <text evidence="6">The sequence shown here is derived from an EMBL/GenBank/DDBJ whole genome shotgun (WGS) entry which is preliminary data.</text>
</comment>
<dbReference type="Proteomes" id="UP001235094">
    <property type="component" value="Unassembled WGS sequence"/>
</dbReference>
<feature type="transmembrane region" description="Helical" evidence="5">
    <location>
        <begin position="86"/>
        <end position="104"/>
    </location>
</feature>
<evidence type="ECO:0000313" key="7">
    <source>
        <dbReference type="Proteomes" id="UP001235094"/>
    </source>
</evidence>
<evidence type="ECO:0000256" key="3">
    <source>
        <dbReference type="ARBA" id="ARBA00022989"/>
    </source>
</evidence>
<dbReference type="RefSeq" id="WP_306888747.1">
    <property type="nucleotide sequence ID" value="NZ_JAUSVR010000002.1"/>
</dbReference>
<organism evidence="6 7">
    <name type="scientific">Ancylobacter amanitiformis</name>
    <dbReference type="NCBI Taxonomy" id="217069"/>
    <lineage>
        <taxon>Bacteria</taxon>
        <taxon>Pseudomonadati</taxon>
        <taxon>Pseudomonadota</taxon>
        <taxon>Alphaproteobacteria</taxon>
        <taxon>Hyphomicrobiales</taxon>
        <taxon>Xanthobacteraceae</taxon>
        <taxon>Ancylobacter</taxon>
    </lineage>
</organism>
<dbReference type="InterPro" id="IPR023352">
    <property type="entry name" value="MAPEG-like_dom_sf"/>
</dbReference>
<feature type="transmembrane region" description="Helical" evidence="5">
    <location>
        <begin position="116"/>
        <end position="138"/>
    </location>
</feature>
<keyword evidence="2 5" id="KW-0812">Transmembrane</keyword>
<dbReference type="SUPFAM" id="SSF161084">
    <property type="entry name" value="MAPEG domain-like"/>
    <property type="match status" value="1"/>
</dbReference>
<keyword evidence="7" id="KW-1185">Reference proteome</keyword>
<dbReference type="Pfam" id="PF01124">
    <property type="entry name" value="MAPEG"/>
    <property type="match status" value="1"/>
</dbReference>
<feature type="transmembrane region" description="Helical" evidence="5">
    <location>
        <begin position="6"/>
        <end position="31"/>
    </location>
</feature>
<gene>
    <name evidence="6" type="ORF">QOZ99_000900</name>
</gene>
<dbReference type="EMBL" id="JAUSVR010000002">
    <property type="protein sequence ID" value="MDQ0510019.1"/>
    <property type="molecule type" value="Genomic_DNA"/>
</dbReference>
<accession>A0ABU0LMT7</accession>
<evidence type="ECO:0008006" key="8">
    <source>
        <dbReference type="Google" id="ProtNLM"/>
    </source>
</evidence>
<keyword evidence="3 5" id="KW-1133">Transmembrane helix</keyword>
<proteinExistence type="predicted"/>
<feature type="transmembrane region" description="Helical" evidence="5">
    <location>
        <begin position="64"/>
        <end position="80"/>
    </location>
</feature>
<evidence type="ECO:0000256" key="4">
    <source>
        <dbReference type="ARBA" id="ARBA00023136"/>
    </source>
</evidence>
<dbReference type="Gene3D" id="1.20.120.550">
    <property type="entry name" value="Membrane associated eicosanoid/glutathione metabolism-like domain"/>
    <property type="match status" value="1"/>
</dbReference>
<evidence type="ECO:0000256" key="2">
    <source>
        <dbReference type="ARBA" id="ARBA00022692"/>
    </source>
</evidence>
<evidence type="ECO:0000256" key="5">
    <source>
        <dbReference type="SAM" id="Phobius"/>
    </source>
</evidence>
<protein>
    <recommendedName>
        <fullName evidence="8">MAPEG family protein</fullName>
    </recommendedName>
</protein>
<evidence type="ECO:0000313" key="6">
    <source>
        <dbReference type="EMBL" id="MDQ0510019.1"/>
    </source>
</evidence>
<keyword evidence="4 5" id="KW-0472">Membrane</keyword>
<dbReference type="InterPro" id="IPR001129">
    <property type="entry name" value="Membr-assoc_MAPEG"/>
</dbReference>
<reference evidence="6 7" key="1">
    <citation type="submission" date="2023-07" db="EMBL/GenBank/DDBJ databases">
        <title>Genomic Encyclopedia of Type Strains, Phase IV (KMG-IV): sequencing the most valuable type-strain genomes for metagenomic binning, comparative biology and taxonomic classification.</title>
        <authorList>
            <person name="Goeker M."/>
        </authorList>
    </citation>
    <scope>NUCLEOTIDE SEQUENCE [LARGE SCALE GENOMIC DNA]</scope>
    <source>
        <strain evidence="6 7">DSM 15561</strain>
    </source>
</reference>
<evidence type="ECO:0000256" key="1">
    <source>
        <dbReference type="ARBA" id="ARBA00004370"/>
    </source>
</evidence>
<comment type="subcellular location">
    <subcellularLocation>
        <location evidence="1">Membrane</location>
    </subcellularLocation>
</comment>